<dbReference type="Proteomes" id="UP001156940">
    <property type="component" value="Unassembled WGS sequence"/>
</dbReference>
<name>A0ABT6J621_9GAMM</name>
<dbReference type="SUPFAM" id="SSF53756">
    <property type="entry name" value="UDP-Glycosyltransferase/glycogen phosphorylase"/>
    <property type="match status" value="1"/>
</dbReference>
<dbReference type="Gene3D" id="3.40.50.2000">
    <property type="entry name" value="Glycogen Phosphorylase B"/>
    <property type="match status" value="1"/>
</dbReference>
<evidence type="ECO:0000256" key="1">
    <source>
        <dbReference type="SAM" id="MobiDB-lite"/>
    </source>
</evidence>
<protein>
    <submittedName>
        <fullName evidence="2">Glycosyltransferase</fullName>
        <ecNumber evidence="2">2.4.-.-</ecNumber>
    </submittedName>
</protein>
<organism evidence="2 3">
    <name type="scientific">Luteimonas endophytica</name>
    <dbReference type="NCBI Taxonomy" id="3042023"/>
    <lineage>
        <taxon>Bacteria</taxon>
        <taxon>Pseudomonadati</taxon>
        <taxon>Pseudomonadota</taxon>
        <taxon>Gammaproteobacteria</taxon>
        <taxon>Lysobacterales</taxon>
        <taxon>Lysobacteraceae</taxon>
        <taxon>Luteimonas</taxon>
    </lineage>
</organism>
<dbReference type="PANTHER" id="PTHR12526">
    <property type="entry name" value="GLYCOSYLTRANSFERASE"/>
    <property type="match status" value="1"/>
</dbReference>
<dbReference type="RefSeq" id="WP_280573069.1">
    <property type="nucleotide sequence ID" value="NZ_JARXRM010000019.1"/>
</dbReference>
<keyword evidence="3" id="KW-1185">Reference proteome</keyword>
<dbReference type="PANTHER" id="PTHR12526:SF600">
    <property type="entry name" value="GLYCOSYL TRANSFERASE GROUP 1"/>
    <property type="match status" value="1"/>
</dbReference>
<sequence length="427" mass="46339">MLPDPRYHWRRLGSRLHRLRLAVHARGWRGALARLAERPPAPADPAAPGRPEPAAPLPAAGDGRRVLLVDVSTPRPDRDSGSLRAFNLMRVLAESGDRVEFLPDDRVDAGAYTDALRLLGVVVHTGAGAYPHWFARHLRGFDVLVVSRYHLAEFLVPLARRIAPGTRIVLDTVDLHHLRERREADLGGDRRLRRLAAITRRRELRAVAEADVTWVVSPVEAALLREALPQARVEVLPNLHQVEETPAGFAEREGLLFVGGARHPPNVDALRWLLAEIFPLVRARLPDCALHVVGDGLAAAVAGLPLPPGVRLHGHVPDLSPLLRRCRVGLAPLRFGAGVKGKINLCMAAGMPVVATACAAEGMHARDGVELLVADAAAAFAEAVARLHGDEALWTRLARAGTDNVRNHFSFDSARATIAASFPTARC</sequence>
<comment type="caution">
    <text evidence="2">The sequence shown here is derived from an EMBL/GenBank/DDBJ whole genome shotgun (WGS) entry which is preliminary data.</text>
</comment>
<feature type="region of interest" description="Disordered" evidence="1">
    <location>
        <begin position="39"/>
        <end position="60"/>
    </location>
</feature>
<keyword evidence="2" id="KW-0328">Glycosyltransferase</keyword>
<dbReference type="GO" id="GO:0016757">
    <property type="term" value="F:glycosyltransferase activity"/>
    <property type="evidence" value="ECO:0007669"/>
    <property type="project" value="UniProtKB-KW"/>
</dbReference>
<dbReference type="EC" id="2.4.-.-" evidence="2"/>
<gene>
    <name evidence="2" type="ORF">QFW77_04320</name>
</gene>
<dbReference type="EMBL" id="JARXRM010000019">
    <property type="protein sequence ID" value="MDH5822214.1"/>
    <property type="molecule type" value="Genomic_DNA"/>
</dbReference>
<accession>A0ABT6J621</accession>
<keyword evidence="2" id="KW-0808">Transferase</keyword>
<evidence type="ECO:0000313" key="3">
    <source>
        <dbReference type="Proteomes" id="UP001156940"/>
    </source>
</evidence>
<dbReference type="Pfam" id="PF13692">
    <property type="entry name" value="Glyco_trans_1_4"/>
    <property type="match status" value="1"/>
</dbReference>
<feature type="compositionally biased region" description="Pro residues" evidence="1">
    <location>
        <begin position="39"/>
        <end position="56"/>
    </location>
</feature>
<proteinExistence type="predicted"/>
<evidence type="ECO:0000313" key="2">
    <source>
        <dbReference type="EMBL" id="MDH5822214.1"/>
    </source>
</evidence>
<reference evidence="2 3" key="1">
    <citation type="submission" date="2023-04" db="EMBL/GenBank/DDBJ databases">
        <title>Luteimonas endophyticus RD2P54.</title>
        <authorList>
            <person name="Sun J.-Q."/>
        </authorList>
    </citation>
    <scope>NUCLEOTIDE SEQUENCE [LARGE SCALE GENOMIC DNA]</scope>
    <source>
        <strain evidence="2 3">RD2P54</strain>
    </source>
</reference>